<sequence length="167" mass="18106">MDTKVYNALFICTGNSARSIMAEGLLNHFGRGRFRAYSAGSHPAGAVNPLALALLHKWHIPTDGFRSKSWNEFAAAGAPEMDFVFTVCDKAAGEVCPLWPGQPMTAHWGVADPATVEGPDEVRARAFLDAATVLKRRIELMLALPLQSLARMSLQREIERIGKSGAA</sequence>
<dbReference type="PANTHER" id="PTHR43428:SF1">
    <property type="entry name" value="ARSENATE REDUCTASE"/>
    <property type="match status" value="1"/>
</dbReference>
<organism evidence="3 4">
    <name type="scientific">Azohydromonas caseinilytica</name>
    <dbReference type="NCBI Taxonomy" id="2728836"/>
    <lineage>
        <taxon>Bacteria</taxon>
        <taxon>Pseudomonadati</taxon>
        <taxon>Pseudomonadota</taxon>
        <taxon>Betaproteobacteria</taxon>
        <taxon>Burkholderiales</taxon>
        <taxon>Sphaerotilaceae</taxon>
        <taxon>Azohydromonas</taxon>
    </lineage>
</organism>
<dbReference type="Gene3D" id="3.40.50.2300">
    <property type="match status" value="1"/>
</dbReference>
<dbReference type="SUPFAM" id="SSF52788">
    <property type="entry name" value="Phosphotyrosine protein phosphatases I"/>
    <property type="match status" value="1"/>
</dbReference>
<evidence type="ECO:0000313" key="4">
    <source>
        <dbReference type="Proteomes" id="UP000574067"/>
    </source>
</evidence>
<keyword evidence="1" id="KW-0059">Arsenical resistance</keyword>
<dbReference type="Pfam" id="PF01451">
    <property type="entry name" value="LMWPc"/>
    <property type="match status" value="1"/>
</dbReference>
<dbReference type="RefSeq" id="WP_169161955.1">
    <property type="nucleotide sequence ID" value="NZ_JABBFW010000014.1"/>
</dbReference>
<accession>A0A848FFG0</accession>
<dbReference type="SMART" id="SM00226">
    <property type="entry name" value="LMWPc"/>
    <property type="match status" value="1"/>
</dbReference>
<name>A0A848FFG0_9BURK</name>
<dbReference type="CDD" id="cd16345">
    <property type="entry name" value="LMWP_ArsC"/>
    <property type="match status" value="1"/>
</dbReference>
<dbReference type="InterPro" id="IPR036196">
    <property type="entry name" value="Ptyr_pPase_sf"/>
</dbReference>
<dbReference type="EMBL" id="JABBFW010000014">
    <property type="protein sequence ID" value="NML17059.1"/>
    <property type="molecule type" value="Genomic_DNA"/>
</dbReference>
<evidence type="ECO:0000256" key="1">
    <source>
        <dbReference type="ARBA" id="ARBA00022849"/>
    </source>
</evidence>
<dbReference type="InterPro" id="IPR023485">
    <property type="entry name" value="Ptyr_pPase"/>
</dbReference>
<feature type="domain" description="Phosphotyrosine protein phosphatase I" evidence="2">
    <location>
        <begin position="6"/>
        <end position="144"/>
    </location>
</feature>
<protein>
    <submittedName>
        <fullName evidence="3">Arsenate reductase ArsC</fullName>
    </submittedName>
</protein>
<evidence type="ECO:0000313" key="3">
    <source>
        <dbReference type="EMBL" id="NML17059.1"/>
    </source>
</evidence>
<gene>
    <name evidence="3" type="ORF">HHL10_18945</name>
</gene>
<proteinExistence type="predicted"/>
<dbReference type="AlphaFoldDB" id="A0A848FFG0"/>
<dbReference type="GO" id="GO:0046685">
    <property type="term" value="P:response to arsenic-containing substance"/>
    <property type="evidence" value="ECO:0007669"/>
    <property type="project" value="UniProtKB-KW"/>
</dbReference>
<dbReference type="PANTHER" id="PTHR43428">
    <property type="entry name" value="ARSENATE REDUCTASE"/>
    <property type="match status" value="1"/>
</dbReference>
<reference evidence="3 4" key="1">
    <citation type="submission" date="2020-04" db="EMBL/GenBank/DDBJ databases">
        <title>Azohydromonas sp. isolated from soil.</title>
        <authorList>
            <person name="Dahal R.H."/>
        </authorList>
    </citation>
    <scope>NUCLEOTIDE SEQUENCE [LARGE SCALE GENOMIC DNA]</scope>
    <source>
        <strain evidence="3 4">G-1-1-14</strain>
    </source>
</reference>
<keyword evidence="4" id="KW-1185">Reference proteome</keyword>
<evidence type="ECO:0000259" key="2">
    <source>
        <dbReference type="SMART" id="SM00226"/>
    </source>
</evidence>
<comment type="caution">
    <text evidence="3">The sequence shown here is derived from an EMBL/GenBank/DDBJ whole genome shotgun (WGS) entry which is preliminary data.</text>
</comment>
<dbReference type="Proteomes" id="UP000574067">
    <property type="component" value="Unassembled WGS sequence"/>
</dbReference>